<gene>
    <name evidence="2" type="ORF">F4560_004087</name>
</gene>
<dbReference type="Pfam" id="PF00561">
    <property type="entry name" value="Abhydrolase_1"/>
    <property type="match status" value="1"/>
</dbReference>
<dbReference type="InterPro" id="IPR050266">
    <property type="entry name" value="AB_hydrolase_sf"/>
</dbReference>
<dbReference type="PANTHER" id="PTHR43798">
    <property type="entry name" value="MONOACYLGLYCEROL LIPASE"/>
    <property type="match status" value="1"/>
</dbReference>
<proteinExistence type="predicted"/>
<comment type="caution">
    <text evidence="2">The sequence shown here is derived from an EMBL/GenBank/DDBJ whole genome shotgun (WGS) entry which is preliminary data.</text>
</comment>
<dbReference type="SUPFAM" id="SSF53474">
    <property type="entry name" value="alpha/beta-Hydrolases"/>
    <property type="match status" value="1"/>
</dbReference>
<dbReference type="InterPro" id="IPR000073">
    <property type="entry name" value="AB_hydrolase_1"/>
</dbReference>
<dbReference type="Gene3D" id="3.40.50.1820">
    <property type="entry name" value="alpha/beta hydrolase"/>
    <property type="match status" value="1"/>
</dbReference>
<evidence type="ECO:0000313" key="3">
    <source>
        <dbReference type="Proteomes" id="UP000552097"/>
    </source>
</evidence>
<dbReference type="GO" id="GO:0016020">
    <property type="term" value="C:membrane"/>
    <property type="evidence" value="ECO:0007669"/>
    <property type="project" value="TreeGrafter"/>
</dbReference>
<dbReference type="InterPro" id="IPR029058">
    <property type="entry name" value="AB_hydrolase_fold"/>
</dbReference>
<dbReference type="Proteomes" id="UP000552097">
    <property type="component" value="Unassembled WGS sequence"/>
</dbReference>
<keyword evidence="3" id="KW-1185">Reference proteome</keyword>
<feature type="domain" description="AB hydrolase-1" evidence="1">
    <location>
        <begin position="23"/>
        <end position="267"/>
    </location>
</feature>
<name>A0A7W9HL86_9PSEU</name>
<dbReference type="RefSeq" id="WP_184922123.1">
    <property type="nucleotide sequence ID" value="NZ_JACHMO010000001.1"/>
</dbReference>
<protein>
    <submittedName>
        <fullName evidence="2">Pimeloyl-ACP methyl ester carboxylesterase</fullName>
    </submittedName>
</protein>
<reference evidence="2 3" key="1">
    <citation type="submission" date="2020-08" db="EMBL/GenBank/DDBJ databases">
        <title>Sequencing the genomes of 1000 actinobacteria strains.</title>
        <authorList>
            <person name="Klenk H.-P."/>
        </authorList>
    </citation>
    <scope>NUCLEOTIDE SEQUENCE [LARGE SCALE GENOMIC DNA]</scope>
    <source>
        <strain evidence="2 3">DSM 45486</strain>
    </source>
</reference>
<evidence type="ECO:0000313" key="2">
    <source>
        <dbReference type="EMBL" id="MBB5804319.1"/>
    </source>
</evidence>
<dbReference type="PRINTS" id="PR00111">
    <property type="entry name" value="ABHYDROLASE"/>
</dbReference>
<dbReference type="EMBL" id="JACHMO010000001">
    <property type="protein sequence ID" value="MBB5804319.1"/>
    <property type="molecule type" value="Genomic_DNA"/>
</dbReference>
<accession>A0A7W9HL86</accession>
<sequence length="279" mass="29701">MPALAAHDGTKLAYHVLGEGAQVVCLPGGPMQDSEYLGDLGGLSEDLRLILLDHRGTGRSATPADPASYRCDRLVDDVEALREHLGLARMNLLAHSGGTNLAMLYAARYPEHIGKLVLVTPSTYAVGLTATVEDRREVLWLRQGESWFGPASAAFERINAGQAGDDDWAALAPLAYGRWDAATQAHRARGEARRNTEAAAIFGTDGAFHPEATRAALATLGAPVLVIAGEVDVNSPPRVVAECANLFPNATLVTQPGTAHFPWLDDPTWFTKAVVSFVG</sequence>
<evidence type="ECO:0000259" key="1">
    <source>
        <dbReference type="Pfam" id="PF00561"/>
    </source>
</evidence>
<dbReference type="AlphaFoldDB" id="A0A7W9HL86"/>
<organism evidence="2 3">
    <name type="scientific">Saccharothrix ecbatanensis</name>
    <dbReference type="NCBI Taxonomy" id="1105145"/>
    <lineage>
        <taxon>Bacteria</taxon>
        <taxon>Bacillati</taxon>
        <taxon>Actinomycetota</taxon>
        <taxon>Actinomycetes</taxon>
        <taxon>Pseudonocardiales</taxon>
        <taxon>Pseudonocardiaceae</taxon>
        <taxon>Saccharothrix</taxon>
    </lineage>
</organism>
<dbReference type="PANTHER" id="PTHR43798:SF27">
    <property type="entry name" value="HYDROLASE ALPHA_BETA HYDROLASE FOLD FAMILY"/>
    <property type="match status" value="1"/>
</dbReference>
<dbReference type="GO" id="GO:0003824">
    <property type="term" value="F:catalytic activity"/>
    <property type="evidence" value="ECO:0007669"/>
    <property type="project" value="UniProtKB-ARBA"/>
</dbReference>